<organism evidence="1 2">
    <name type="scientific">endosymbiont of Escarpia spicata</name>
    <dbReference type="NCBI Taxonomy" id="2200908"/>
    <lineage>
        <taxon>Bacteria</taxon>
        <taxon>Pseudomonadati</taxon>
        <taxon>Pseudomonadota</taxon>
        <taxon>Gammaproteobacteria</taxon>
        <taxon>sulfur-oxidizing symbionts</taxon>
    </lineage>
</organism>
<accession>A0A370DQC4</accession>
<evidence type="ECO:0000313" key="1">
    <source>
        <dbReference type="EMBL" id="RDH86589.1"/>
    </source>
</evidence>
<keyword evidence="2" id="KW-1185">Reference proteome</keyword>
<dbReference type="SUPFAM" id="SSF48452">
    <property type="entry name" value="TPR-like"/>
    <property type="match status" value="1"/>
</dbReference>
<reference evidence="1 2" key="1">
    <citation type="journal article" date="2018" name="ISME J.">
        <title>Endosymbiont genomes yield clues of tubeworm success.</title>
        <authorList>
            <person name="Li Y."/>
            <person name="Liles M.R."/>
            <person name="Halanych K.M."/>
        </authorList>
    </citation>
    <scope>NUCLEOTIDE SEQUENCE [LARGE SCALE GENOMIC DNA]</scope>
    <source>
        <strain evidence="1">A1462</strain>
    </source>
</reference>
<evidence type="ECO:0000313" key="2">
    <source>
        <dbReference type="Proteomes" id="UP000254771"/>
    </source>
</evidence>
<evidence type="ECO:0008006" key="3">
    <source>
        <dbReference type="Google" id="ProtNLM"/>
    </source>
</evidence>
<dbReference type="Proteomes" id="UP000254771">
    <property type="component" value="Unassembled WGS sequence"/>
</dbReference>
<dbReference type="SUPFAM" id="SSF50156">
    <property type="entry name" value="PDZ domain-like"/>
    <property type="match status" value="1"/>
</dbReference>
<dbReference type="EMBL" id="QFXE01000008">
    <property type="protein sequence ID" value="RDH86589.1"/>
    <property type="molecule type" value="Genomic_DNA"/>
</dbReference>
<dbReference type="InterPro" id="IPR011990">
    <property type="entry name" value="TPR-like_helical_dom_sf"/>
</dbReference>
<protein>
    <recommendedName>
        <fullName evidence="3">PDZ domain-containing protein</fullName>
    </recommendedName>
</protein>
<sequence>MQHKDQPDQKLCIACKEPIHENASLCPHCGTPQHQSKWHYFTLSLKWIGGFTAILSLVIVANQTQELLGQWQNTQETVNERVEGAKLQWEIGDFNGAFQQLKQALKLDPSSSEARKFEVELAMEQLRRIMAADERYKPIEQYQSIQENQLGLVLYRGAVSATDEGRATIMAHLGWLDILRHRSGVEGLNIDLHFSKALELDPNNLYANAMWASWLPKRFNPAEYTEDKIALSRKYFARALQQNKQRRYVRRMQILAYQKHDLELLRIGHEMSQAGEFPELQPYPTQPFVDLISQAHPRKRSWEALTQQFSLQELLIFTEWLLAEYPDLEDESGVYASQQRKEALYFSRGKVLAALGKHKQALDAFLKSQSLFIERIKFTSTRYGEKALQNLINPQLEALTKRLDIPLKPALVSYGGYPDGSAMASGLENGDLILFFNGTPLHSQSLLPERGSDPKTASIEALRSGKLLTIEFQANRHGINTRQILVPAALWDRKTTEKQRQQLHQTWINPHETIPPDAE</sequence>
<name>A0A370DQC4_9GAMM</name>
<dbReference type="InterPro" id="IPR036034">
    <property type="entry name" value="PDZ_sf"/>
</dbReference>
<gene>
    <name evidence="1" type="ORF">DIZ78_06695</name>
</gene>
<dbReference type="AlphaFoldDB" id="A0A370DQC4"/>
<proteinExistence type="predicted"/>
<comment type="caution">
    <text evidence="1">The sequence shown here is derived from an EMBL/GenBank/DDBJ whole genome shotgun (WGS) entry which is preliminary data.</text>
</comment>
<dbReference type="Gene3D" id="1.25.40.10">
    <property type="entry name" value="Tetratricopeptide repeat domain"/>
    <property type="match status" value="1"/>
</dbReference>